<organism evidence="2 3">
    <name type="scientific">Vigna angularis var. angularis</name>
    <dbReference type="NCBI Taxonomy" id="157739"/>
    <lineage>
        <taxon>Eukaryota</taxon>
        <taxon>Viridiplantae</taxon>
        <taxon>Streptophyta</taxon>
        <taxon>Embryophyta</taxon>
        <taxon>Tracheophyta</taxon>
        <taxon>Spermatophyta</taxon>
        <taxon>Magnoliopsida</taxon>
        <taxon>eudicotyledons</taxon>
        <taxon>Gunneridae</taxon>
        <taxon>Pentapetalae</taxon>
        <taxon>rosids</taxon>
        <taxon>fabids</taxon>
        <taxon>Fabales</taxon>
        <taxon>Fabaceae</taxon>
        <taxon>Papilionoideae</taxon>
        <taxon>50 kb inversion clade</taxon>
        <taxon>NPAAA clade</taxon>
        <taxon>indigoferoid/millettioid clade</taxon>
        <taxon>Phaseoleae</taxon>
        <taxon>Vigna</taxon>
    </lineage>
</organism>
<feature type="non-terminal residue" evidence="2">
    <location>
        <position position="1"/>
    </location>
</feature>
<protein>
    <submittedName>
        <fullName evidence="2">Uncharacterized protein</fullName>
    </submittedName>
</protein>
<name>A0A0S3RR14_PHAAN</name>
<dbReference type="EMBL" id="AP015036">
    <property type="protein sequence ID" value="BAT82879.1"/>
    <property type="molecule type" value="Genomic_DNA"/>
</dbReference>
<evidence type="ECO:0000256" key="1">
    <source>
        <dbReference type="SAM" id="MobiDB-lite"/>
    </source>
</evidence>
<keyword evidence="3" id="KW-1185">Reference proteome</keyword>
<dbReference type="AlphaFoldDB" id="A0A0S3RR14"/>
<evidence type="ECO:0000313" key="2">
    <source>
        <dbReference type="EMBL" id="BAT82879.1"/>
    </source>
</evidence>
<reference evidence="2 3" key="1">
    <citation type="journal article" date="2015" name="Sci. Rep.">
        <title>The power of single molecule real-time sequencing technology in the de novo assembly of a eukaryotic genome.</title>
        <authorList>
            <person name="Sakai H."/>
            <person name="Naito K."/>
            <person name="Ogiso-Tanaka E."/>
            <person name="Takahashi Y."/>
            <person name="Iseki K."/>
            <person name="Muto C."/>
            <person name="Satou K."/>
            <person name="Teruya K."/>
            <person name="Shiroma A."/>
            <person name="Shimoji M."/>
            <person name="Hirano T."/>
            <person name="Itoh T."/>
            <person name="Kaga A."/>
            <person name="Tomooka N."/>
        </authorList>
    </citation>
    <scope>NUCLEOTIDE SEQUENCE [LARGE SCALE GENOMIC DNA]</scope>
    <source>
        <strain evidence="3">cv. Shumari</strain>
    </source>
</reference>
<feature type="region of interest" description="Disordered" evidence="1">
    <location>
        <begin position="19"/>
        <end position="90"/>
    </location>
</feature>
<evidence type="ECO:0000313" key="3">
    <source>
        <dbReference type="Proteomes" id="UP000291084"/>
    </source>
</evidence>
<feature type="compositionally biased region" description="Basic residues" evidence="1">
    <location>
        <begin position="35"/>
        <end position="51"/>
    </location>
</feature>
<gene>
    <name evidence="2" type="primary">Vigan.03G294900</name>
    <name evidence="2" type="ORF">VIGAN_03294900</name>
</gene>
<dbReference type="Proteomes" id="UP000291084">
    <property type="component" value="Chromosome 3"/>
</dbReference>
<proteinExistence type="predicted"/>
<sequence>LTLRDLNVEFKNILIKKLKKKSSSHPEPENPILQNHHHLPRAPSTYRHHGQRNQCSSSSSSIFFFNLQRKTQSQKNPNEDWPKSDQQSQSSSSCNFILAFIIKPRFTCKSKNLERRKSQRCRNFSIAEETSLDSPT</sequence>
<accession>A0A0S3RR14</accession>